<evidence type="ECO:0000313" key="4">
    <source>
        <dbReference type="Proteomes" id="UP000179441"/>
    </source>
</evidence>
<feature type="signal peptide" evidence="1">
    <location>
        <begin position="1"/>
        <end position="26"/>
    </location>
</feature>
<accession>A0A1S1M1M6</accession>
<evidence type="ECO:0000256" key="1">
    <source>
        <dbReference type="SAM" id="SignalP"/>
    </source>
</evidence>
<evidence type="ECO:0000259" key="2">
    <source>
        <dbReference type="Pfam" id="PF16525"/>
    </source>
</evidence>
<sequence length="106" mass="11308">MSNKTILAALVISAASALVGAPVAHASTDCSPESVTQTIRAADNALSVYFAKYPQANEVITQAYTQPESVGAANIKAYFGAHPQQDRELQDIMAPIDKKRQECKTV</sequence>
<dbReference type="AlphaFoldDB" id="A0A1S1M1M6"/>
<keyword evidence="4" id="KW-1185">Reference proteome</keyword>
<dbReference type="InterPro" id="IPR032407">
    <property type="entry name" value="MHB"/>
</dbReference>
<name>A0A1S1M1M6_MYCCH</name>
<dbReference type="Gene3D" id="1.20.20.20">
    <property type="entry name" value="Haemophore, haem-binding domain"/>
    <property type="match status" value="1"/>
</dbReference>
<feature type="domain" description="Haemophore haem-binding" evidence="2">
    <location>
        <begin position="29"/>
        <end position="104"/>
    </location>
</feature>
<gene>
    <name evidence="3" type="ORF">BKG84_20660</name>
</gene>
<dbReference type="Pfam" id="PF16525">
    <property type="entry name" value="MHB"/>
    <property type="match status" value="1"/>
</dbReference>
<keyword evidence="1" id="KW-0732">Signal</keyword>
<dbReference type="GO" id="GO:0020037">
    <property type="term" value="F:heme binding"/>
    <property type="evidence" value="ECO:0007669"/>
    <property type="project" value="InterPro"/>
</dbReference>
<evidence type="ECO:0000313" key="3">
    <source>
        <dbReference type="EMBL" id="OHU76597.1"/>
    </source>
</evidence>
<reference evidence="3 4" key="1">
    <citation type="submission" date="2016-10" db="EMBL/GenBank/DDBJ databases">
        <title>Evaluation of Human, Veterinary and Environmental Mycobacterium chelonae Isolates by Core Genome Phylogenomic Analysis, Targeted Gene Comparison, and Anti-microbial Susceptibility Patterns: A Tale of Mistaken Identities.</title>
        <authorList>
            <person name="Fogelson S.B."/>
            <person name="Camus A.C."/>
            <person name="Lorenz W."/>
            <person name="Vasireddy R."/>
            <person name="Vasireddy S."/>
            <person name="Smith T."/>
            <person name="Brown-Elliott B.A."/>
            <person name="Wallace R.J.Jr."/>
            <person name="Hasan N.A."/>
            <person name="Reischl U."/>
            <person name="Sanchez S."/>
        </authorList>
    </citation>
    <scope>NUCLEOTIDE SEQUENCE [LARGE SCALE GENOMIC DNA]</scope>
    <source>
        <strain evidence="3 4">15518</strain>
    </source>
</reference>
<dbReference type="Proteomes" id="UP000179441">
    <property type="component" value="Unassembled WGS sequence"/>
</dbReference>
<feature type="chain" id="PRO_5010359400" description="Haemophore haem-binding domain-containing protein" evidence="1">
    <location>
        <begin position="27"/>
        <end position="106"/>
    </location>
</feature>
<dbReference type="NCBIfam" id="TIGR04529">
    <property type="entry name" value="MTB_hemophore"/>
    <property type="match status" value="1"/>
</dbReference>
<proteinExistence type="predicted"/>
<protein>
    <recommendedName>
        <fullName evidence="2">Haemophore haem-binding domain-containing protein</fullName>
    </recommendedName>
</protein>
<comment type="caution">
    <text evidence="3">The sequence shown here is derived from an EMBL/GenBank/DDBJ whole genome shotgun (WGS) entry which is preliminary data.</text>
</comment>
<dbReference type="EMBL" id="MLIS01000002">
    <property type="protein sequence ID" value="OHU76597.1"/>
    <property type="molecule type" value="Genomic_DNA"/>
</dbReference>
<dbReference type="InterPro" id="IPR038378">
    <property type="entry name" value="MHB_sf"/>
</dbReference>
<organism evidence="3 4">
    <name type="scientific">Mycobacteroides chelonae</name>
    <name type="common">Mycobacterium chelonae</name>
    <dbReference type="NCBI Taxonomy" id="1774"/>
    <lineage>
        <taxon>Bacteria</taxon>
        <taxon>Bacillati</taxon>
        <taxon>Actinomycetota</taxon>
        <taxon>Actinomycetes</taxon>
        <taxon>Mycobacteriales</taxon>
        <taxon>Mycobacteriaceae</taxon>
        <taxon>Mycobacteroides</taxon>
    </lineage>
</organism>
<dbReference type="RefSeq" id="WP_070924190.1">
    <property type="nucleotide sequence ID" value="NZ_CP050145.1"/>
</dbReference>